<evidence type="ECO:0000256" key="6">
    <source>
        <dbReference type="SAM" id="Phobius"/>
    </source>
</evidence>
<evidence type="ECO:0000256" key="2">
    <source>
        <dbReference type="ARBA" id="ARBA00022448"/>
    </source>
</evidence>
<sequence>MSLRTSCRYSTSLSVEEVEDLFIGTDEQPSIVSTISRRQVLVVAMLSTVNFCSSVFYSLIAPFYPKEAAKKGVSPVMIGFIFGILELTIALSSPFFGRFMTRLGSRFTFLAGMFTVGTACCLFGFVDMVPDGVDFVSLSIAIRVVEGLGAGAYITASFAIIANEFPERVATMFGVLETFNGLGLMLGPVVGGALYYVGGFGLPFYVLGGFILVAFVCAYFILPEQHDHSVPITKSYWTFLKAPSVAICMMIIAMGSMSMGFLQPTLEPHLELFNLNPFVIGLLFLLMSGAYAFSAPLWGYIGDKIGYPLQMMIAGCVFTALAFLFVGPSPIFKFHVQLWVVIIALVLLGIGTAAQMVSPFKFCLHQIINNGFPDNFETYGLLSGMYSTCFSLGAAIGPTVAGALVDYIGFPWGTSLFSAFNILLAVVLLFYICYFNNWCCHGVGETEVKYDRISSTDNGYGSVDHSAQSIAGYA</sequence>
<dbReference type="InterPro" id="IPR036259">
    <property type="entry name" value="MFS_trans_sf"/>
</dbReference>
<feature type="transmembrane region" description="Helical" evidence="6">
    <location>
        <begin position="107"/>
        <end position="126"/>
    </location>
</feature>
<evidence type="ECO:0000256" key="1">
    <source>
        <dbReference type="ARBA" id="ARBA00004141"/>
    </source>
</evidence>
<feature type="transmembrane region" description="Helical" evidence="6">
    <location>
        <begin position="138"/>
        <end position="161"/>
    </location>
</feature>
<feature type="transmembrane region" description="Helical" evidence="6">
    <location>
        <begin position="416"/>
        <end position="435"/>
    </location>
</feature>
<keyword evidence="3 6" id="KW-0812">Transmembrane</keyword>
<comment type="subcellular location">
    <subcellularLocation>
        <location evidence="1">Membrane</location>
        <topology evidence="1">Multi-pass membrane protein</topology>
    </subcellularLocation>
</comment>
<evidence type="ECO:0000256" key="3">
    <source>
        <dbReference type="ARBA" id="ARBA00022692"/>
    </source>
</evidence>
<dbReference type="SUPFAM" id="SSF103473">
    <property type="entry name" value="MFS general substrate transporter"/>
    <property type="match status" value="1"/>
</dbReference>
<evidence type="ECO:0000256" key="5">
    <source>
        <dbReference type="ARBA" id="ARBA00023136"/>
    </source>
</evidence>
<feature type="transmembrane region" description="Helical" evidence="6">
    <location>
        <begin position="338"/>
        <end position="358"/>
    </location>
</feature>
<feature type="transmembrane region" description="Helical" evidence="6">
    <location>
        <begin position="275"/>
        <end position="293"/>
    </location>
</feature>
<keyword evidence="8" id="KW-1185">Reference proteome</keyword>
<organism evidence="8 9">
    <name type="scientific">Priapulus caudatus</name>
    <name type="common">Priapulid worm</name>
    <dbReference type="NCBI Taxonomy" id="37621"/>
    <lineage>
        <taxon>Eukaryota</taxon>
        <taxon>Metazoa</taxon>
        <taxon>Ecdysozoa</taxon>
        <taxon>Scalidophora</taxon>
        <taxon>Priapulida</taxon>
        <taxon>Priapulimorpha</taxon>
        <taxon>Priapulimorphida</taxon>
        <taxon>Priapulidae</taxon>
        <taxon>Priapulus</taxon>
    </lineage>
</organism>
<proteinExistence type="predicted"/>
<keyword evidence="4 6" id="KW-1133">Transmembrane helix</keyword>
<feature type="domain" description="Major facilitator superfamily (MFS) profile" evidence="7">
    <location>
        <begin position="42"/>
        <end position="439"/>
    </location>
</feature>
<keyword evidence="2" id="KW-0813">Transport</keyword>
<dbReference type="PROSITE" id="PS50850">
    <property type="entry name" value="MFS"/>
    <property type="match status" value="1"/>
</dbReference>
<dbReference type="InterPro" id="IPR050930">
    <property type="entry name" value="MFS_Vesicular_Transporter"/>
</dbReference>
<dbReference type="GeneID" id="106804980"/>
<feature type="transmembrane region" description="Helical" evidence="6">
    <location>
        <begin position="242"/>
        <end position="263"/>
    </location>
</feature>
<feature type="transmembrane region" description="Helical" evidence="6">
    <location>
        <begin position="305"/>
        <end position="326"/>
    </location>
</feature>
<dbReference type="PANTHER" id="PTHR23506:SF26">
    <property type="entry name" value="MFS-TYPE TRANSPORTER SLC18B1"/>
    <property type="match status" value="1"/>
</dbReference>
<protein>
    <submittedName>
        <fullName evidence="9">MFS-type transporter SLC18B1-like isoform X1</fullName>
    </submittedName>
</protein>
<reference evidence="9" key="1">
    <citation type="submission" date="2025-08" db="UniProtKB">
        <authorList>
            <consortium name="RefSeq"/>
        </authorList>
    </citation>
    <scope>IDENTIFICATION</scope>
</reference>
<dbReference type="Proteomes" id="UP000695022">
    <property type="component" value="Unplaced"/>
</dbReference>
<keyword evidence="5 6" id="KW-0472">Membrane</keyword>
<gene>
    <name evidence="9" type="primary">LOC106804980</name>
</gene>
<dbReference type="Gene3D" id="1.20.1250.20">
    <property type="entry name" value="MFS general substrate transporter like domains"/>
    <property type="match status" value="2"/>
</dbReference>
<dbReference type="InterPro" id="IPR011701">
    <property type="entry name" value="MFS"/>
</dbReference>
<accession>A0ABM1DPM4</accession>
<evidence type="ECO:0000259" key="7">
    <source>
        <dbReference type="PROSITE" id="PS50850"/>
    </source>
</evidence>
<feature type="transmembrane region" description="Helical" evidence="6">
    <location>
        <begin position="379"/>
        <end position="404"/>
    </location>
</feature>
<feature type="transmembrane region" description="Helical" evidence="6">
    <location>
        <begin position="202"/>
        <end position="222"/>
    </location>
</feature>
<dbReference type="Pfam" id="PF07690">
    <property type="entry name" value="MFS_1"/>
    <property type="match status" value="1"/>
</dbReference>
<feature type="transmembrane region" description="Helical" evidence="6">
    <location>
        <begin position="76"/>
        <end position="95"/>
    </location>
</feature>
<evidence type="ECO:0000313" key="9">
    <source>
        <dbReference type="RefSeq" id="XP_014661895.1"/>
    </source>
</evidence>
<feature type="transmembrane region" description="Helical" evidence="6">
    <location>
        <begin position="173"/>
        <end position="196"/>
    </location>
</feature>
<name>A0ABM1DPM4_PRICU</name>
<dbReference type="InterPro" id="IPR020846">
    <property type="entry name" value="MFS_dom"/>
</dbReference>
<evidence type="ECO:0000313" key="8">
    <source>
        <dbReference type="Proteomes" id="UP000695022"/>
    </source>
</evidence>
<evidence type="ECO:0000256" key="4">
    <source>
        <dbReference type="ARBA" id="ARBA00022989"/>
    </source>
</evidence>
<dbReference type="PANTHER" id="PTHR23506">
    <property type="entry name" value="GH10249P"/>
    <property type="match status" value="1"/>
</dbReference>
<feature type="transmembrane region" description="Helical" evidence="6">
    <location>
        <begin position="40"/>
        <end position="64"/>
    </location>
</feature>
<dbReference type="RefSeq" id="XP_014661895.1">
    <property type="nucleotide sequence ID" value="XM_014806409.1"/>
</dbReference>